<dbReference type="GO" id="GO:0003677">
    <property type="term" value="F:DNA binding"/>
    <property type="evidence" value="ECO:0007669"/>
    <property type="project" value="UniProtKB-UniRule"/>
</dbReference>
<dbReference type="NCBIfam" id="NF033543">
    <property type="entry name" value="transpos_IS256"/>
    <property type="match status" value="1"/>
</dbReference>
<evidence type="ECO:0000256" key="6">
    <source>
        <dbReference type="RuleBase" id="RU365089"/>
    </source>
</evidence>
<evidence type="ECO:0000313" key="9">
    <source>
        <dbReference type="Proteomes" id="UP000276178"/>
    </source>
</evidence>
<comment type="caution">
    <text evidence="8">The sequence shown here is derived from an EMBL/GenBank/DDBJ whole genome shotgun (WGS) entry which is preliminary data.</text>
</comment>
<evidence type="ECO:0000313" key="8">
    <source>
        <dbReference type="EMBL" id="RNB46445.1"/>
    </source>
</evidence>
<dbReference type="GeneID" id="82813549"/>
<dbReference type="RefSeq" id="WP_122953491.1">
    <property type="nucleotide sequence ID" value="NZ_BJOD01000135.1"/>
</dbReference>
<dbReference type="AlphaFoldDB" id="A0A3M8A7K0"/>
<dbReference type="Pfam" id="PF00872">
    <property type="entry name" value="Transposase_mut"/>
    <property type="match status" value="1"/>
</dbReference>
<organism evidence="8 9">
    <name type="scientific">Brevibacillus agri</name>
    <dbReference type="NCBI Taxonomy" id="51101"/>
    <lineage>
        <taxon>Bacteria</taxon>
        <taxon>Bacillati</taxon>
        <taxon>Bacillota</taxon>
        <taxon>Bacilli</taxon>
        <taxon>Bacillales</taxon>
        <taxon>Paenibacillaceae</taxon>
        <taxon>Brevibacillus</taxon>
    </lineage>
</organism>
<protein>
    <recommendedName>
        <fullName evidence="6">Mutator family transposase</fullName>
    </recommendedName>
</protein>
<evidence type="ECO:0000256" key="2">
    <source>
        <dbReference type="ARBA" id="ARBA00010961"/>
    </source>
</evidence>
<evidence type="ECO:0000256" key="5">
    <source>
        <dbReference type="ARBA" id="ARBA00023172"/>
    </source>
</evidence>
<name>A0A3M8A7K0_9BACL</name>
<evidence type="ECO:0000313" key="10">
    <source>
        <dbReference type="Proteomes" id="UP000317180"/>
    </source>
</evidence>
<dbReference type="OrthoDB" id="9779930at2"/>
<keyword evidence="6" id="KW-0814">Transposable element</keyword>
<keyword evidence="10" id="KW-1185">Reference proteome</keyword>
<evidence type="ECO:0000256" key="1">
    <source>
        <dbReference type="ARBA" id="ARBA00002190"/>
    </source>
</evidence>
<comment type="similarity">
    <text evidence="2 6">Belongs to the transposase mutator family.</text>
</comment>
<dbReference type="PANTHER" id="PTHR33217:SF8">
    <property type="entry name" value="MUTATOR FAMILY TRANSPOSASE"/>
    <property type="match status" value="1"/>
</dbReference>
<evidence type="ECO:0000256" key="4">
    <source>
        <dbReference type="ARBA" id="ARBA00023125"/>
    </source>
</evidence>
<proteinExistence type="inferred from homology"/>
<reference evidence="7 10" key="2">
    <citation type="submission" date="2019-06" db="EMBL/GenBank/DDBJ databases">
        <title>Whole genome shotgun sequence of Brevibacillus agri NBRC 15538.</title>
        <authorList>
            <person name="Hosoyama A."/>
            <person name="Uohara A."/>
            <person name="Ohji S."/>
            <person name="Ichikawa N."/>
        </authorList>
    </citation>
    <scope>NUCLEOTIDE SEQUENCE [LARGE SCALE GENOMIC DNA]</scope>
    <source>
        <strain evidence="7 10">NBRC 15538</strain>
    </source>
</reference>
<dbReference type="PROSITE" id="PS01007">
    <property type="entry name" value="TRANSPOSASE_MUTATOR"/>
    <property type="match status" value="1"/>
</dbReference>
<sequence>MGLIPKDQLRQLIKEHNLQTMEDVQKALKDIFAETLQEMLEAELDTELGYAKHDSKQKQTKNSRNGYSKKTVTSEYGELDLTIPRDRLGEFEPAIVKKHQRHVTGIEDQIVSMYAKGMSTRDIQDHLHNLYGLEVSPTLISNVTAKLLPLIKEWQNRPLQSVYSVVFMDAIHFKVKQDGQIISKAAYMVIGIDLEGYKDVLGIWIGENESAKFWLHVLTDLKNRGVQDILIICVDNLKGFSEAIAASYPQTEVQKCIIHQIRNSIKYVSYKDLKKITTALRPIYTAPTEEAALLELDQFEETWGKQYPLIVRSWRSNWDELATFFKYSPELRKLIYTTNMIESYHRQLRKVTKGKSIFPTDESLLKMLYLATMDVIRKWTGRVQNWGQILLQLTVHFPERVQIR</sequence>
<dbReference type="PANTHER" id="PTHR33217">
    <property type="entry name" value="TRANSPOSASE FOR INSERTION SEQUENCE ELEMENT IS1081"/>
    <property type="match status" value="1"/>
</dbReference>
<dbReference type="GO" id="GO:0004803">
    <property type="term" value="F:transposase activity"/>
    <property type="evidence" value="ECO:0007669"/>
    <property type="project" value="UniProtKB-UniRule"/>
</dbReference>
<keyword evidence="3 6" id="KW-0815">Transposition</keyword>
<dbReference type="Proteomes" id="UP000317180">
    <property type="component" value="Unassembled WGS sequence"/>
</dbReference>
<reference evidence="8 9" key="1">
    <citation type="submission" date="2018-10" db="EMBL/GenBank/DDBJ databases">
        <title>Phylogenomics of Brevibacillus.</title>
        <authorList>
            <person name="Dunlap C."/>
        </authorList>
    </citation>
    <scope>NUCLEOTIDE SEQUENCE [LARGE SCALE GENOMIC DNA]</scope>
    <source>
        <strain evidence="8 9">NRRL NRS 1219</strain>
    </source>
</reference>
<evidence type="ECO:0000313" key="7">
    <source>
        <dbReference type="EMBL" id="GED28837.1"/>
    </source>
</evidence>
<dbReference type="Proteomes" id="UP000276178">
    <property type="component" value="Unassembled WGS sequence"/>
</dbReference>
<evidence type="ECO:0000256" key="3">
    <source>
        <dbReference type="ARBA" id="ARBA00022578"/>
    </source>
</evidence>
<dbReference type="EMBL" id="BJOD01000135">
    <property type="protein sequence ID" value="GED28837.1"/>
    <property type="molecule type" value="Genomic_DNA"/>
</dbReference>
<dbReference type="EMBL" id="RHHN01000115">
    <property type="protein sequence ID" value="RNB46445.1"/>
    <property type="molecule type" value="Genomic_DNA"/>
</dbReference>
<gene>
    <name evidence="7" type="ORF">BAG01nite_49390</name>
    <name evidence="8" type="ORF">EB820_25090</name>
</gene>
<dbReference type="InterPro" id="IPR001207">
    <property type="entry name" value="Transposase_mutator"/>
</dbReference>
<comment type="function">
    <text evidence="1 6">Required for the transposition of the insertion element.</text>
</comment>
<keyword evidence="4 6" id="KW-0238">DNA-binding</keyword>
<keyword evidence="5 6" id="KW-0233">DNA recombination</keyword>
<accession>A0A3M8A7K0</accession>
<dbReference type="GO" id="GO:0006313">
    <property type="term" value="P:DNA transposition"/>
    <property type="evidence" value="ECO:0007669"/>
    <property type="project" value="UniProtKB-UniRule"/>
</dbReference>